<dbReference type="PANTHER" id="PTHR11311">
    <property type="entry name" value="SPONDIN"/>
    <property type="match status" value="1"/>
</dbReference>
<sequence>MGYGKPQMTSLIVHSSLFLAFLTSLTHSANAEYRWRADSWSDCEKPYGTCGRGGTQRRNVWCEKSYPVQQSVPHSLCRNSGYDEPLQEQSCYKSCDTVGSYQVRWVVGRWSECQIELQGVDCAKNLGYQTRDVYCVYQITGDRTEDSVCASFNQGKPPTRQSCKYNCPQNCVVGEFSEWSSCDDCRFLNRSRTRDIIVPNNNRGKPCPAFSEMSPCSNCSDKYFLNFTPWSFCQVFPDPSNSRIPYNPYIGNQDRSFDCFNIRGQKEELSKCTGKFQPFSFRQSCIISQDCVLGPWQGLTTINQTCVSRNNVVKSGYLYQKRDVIQIPLGDGKPCGPLEEYIPIKSSQKINCPRTQWIMSDWSECKPIQGHQQCNTGIQDRYIFCVQIDQAGRQTPVEESECSPEKRPLSSRTCPTQCKTDCTVSIWSQWSQCKVTDCEMYARRRRNNKKTGQRYRTRATITEPAQGGQMCPHLSETQNCDPEPCYTWHVKQGVCIPQQSPCGVGISHQTVSCFNRNMTSVVDSRCSELKQQPPTQVQCVVSCADDCVLSEWTEWSECPRICQNNIFPRPTLKHRTRTILAKAAGQVSNCQATLREQGECPTVIECDTYTWQPEPWGPCLLDNPVKGCGRGERNRIVHCYSNLTSVSEVKCALEVKPPVKEVCTEPCPENCNVSTWSAWSECSATCTSANTLSNPSKSRRRYIEVHPKNGGVLCPSLLKEVKVCFDLPVCNQYQWNVTDWSECILHRKEKCGRGLKARNVTCLLNDGSVSPINNCLTSVGQMPVVAEPCYIACEDECLFTDWTPWSKCLQGCGSKRFRQRSSKIGSNPPPECSDMIKYPRYEPDICHCDLIKEELGGEFSQCILDPPKESSGLLRPISTSSKRDNPAPSKGEGKVCGWGQKIRYVACQSRSAAASIRRCSEAVSLEVKHCNIPCPNDCKMALWSEWSKCPSKCRPGIQKRSRYIEQLNSAGGRQCPSLDSTQTETQTRLCHPECSQYIWKAYEWSMCDSSSRTCGDGTQRRVVNCVIVNVNGDTTGITTEDNCAGQVKPHSEQQCRLACVGECVMSDWTEWTECPRPCSNGYQKQTRTRKIMRHASRYHPRCVETEDYRDCIKDINCVDYHWSWMPWTSCLINNGNEECGRGLQERFPMCRTHNEVDVDDRICTQIIGPPEHGKRTNDCEVPCDVDCLVSDWTEWSSCSQTCGIGESTRERVVVEQYTGNGRKCPSDLVQTKPCYPKGCYRWTISDWSPCMPQNNMCGAGIQTRNVSCLGDDGLPADPEKCPPDLDILVLKTEQKCEVLCPWDCVLTEWSEWSKCFVNCADFAIGATQGKTSRSRAIISQGLIPCNDKLWETKICPATDCTSFSWVASPWTNGKREVSCQTSDGLRVNKEACHGSVHPSSVLSCDPPCNGDHMVCNDTNTCGCEADFVALTDIMGQVVRCVEQNSTLSVGAQKKDSEEEIETNYWMYAVVAAGTLFIVFVALALYHMSDFFKNGPRPHGEPKEEKKSIGIESTDTATRISRQGNENCNVCSQIPVPVETMVTTSNGRTEIRVADDVGPYVQSWNRKGLANRLADALSCLIPCMTKNSYSVHVHETINETRVKMPLENMRLIGHEGNSLRDESMETEFNEISNLVHTPSYYMAVSMSDAESHRSSKVITLPQDKTDNYLGDSLDTETSSPDSTKSQVKRSQSDSAISIPTSNSQGACSGTNSPSVKKDKILKKRAAKFSEHGKYAKHSSTQTSTQSSAEEMGYTGRRPAPLTYQDSRETQAFPSSNGFPVEGSMDDYLEKMNSLNTSNENLNQRGEEFLQHEEITAAEDHLPESDVNSPFLEASGNYVGEISEVFLGNLQEQAEFEQLLPSAEDGDSVDSKEGFCVFVPSTSDIGNEAILTQPERLKQSDNTSHRRDRLSRQKKIDGKDPTESDHNSNVIPDLSGDWSHDPSSPVCNSVSPVGSPSVSDNVTQVMKERASMRRMMIKRCGSMDTLTVTNDKLDTRSHLSDPNDLNRKSAVVVTYSIDDDNQKDV</sequence>
<keyword evidence="3" id="KW-0325">Glycoprotein</keyword>
<evidence type="ECO:0000256" key="4">
    <source>
        <dbReference type="SAM" id="MobiDB-lite"/>
    </source>
</evidence>
<feature type="signal peptide" evidence="5">
    <location>
        <begin position="1"/>
        <end position="31"/>
    </location>
</feature>
<evidence type="ECO:0000259" key="6">
    <source>
        <dbReference type="Pfam" id="PF19028"/>
    </source>
</evidence>
<feature type="compositionally biased region" description="Low complexity" evidence="4">
    <location>
        <begin position="1940"/>
        <end position="1957"/>
    </location>
</feature>
<feature type="region of interest" description="Disordered" evidence="4">
    <location>
        <begin position="870"/>
        <end position="892"/>
    </location>
</feature>
<dbReference type="Pfam" id="PF19030">
    <property type="entry name" value="TSP1_ADAMTS"/>
    <property type="match status" value="1"/>
</dbReference>
<dbReference type="PANTHER" id="PTHR11311:SF30">
    <property type="entry name" value="SPONDIN-LIKE TSP1 DOMAIN-CONTAINING PROTEIN"/>
    <property type="match status" value="1"/>
</dbReference>
<keyword evidence="1 5" id="KW-0732">Signal</keyword>
<feature type="region of interest" description="Disordered" evidence="4">
    <location>
        <begin position="1885"/>
        <end position="1958"/>
    </location>
</feature>
<feature type="compositionally biased region" description="Low complexity" evidence="4">
    <location>
        <begin position="1737"/>
        <end position="1746"/>
    </location>
</feature>
<proteinExistence type="predicted"/>
<dbReference type="InterPro" id="IPR044004">
    <property type="entry name" value="TSP1_spondin_dom"/>
</dbReference>
<dbReference type="SMART" id="SM00209">
    <property type="entry name" value="TSP1"/>
    <property type="match status" value="15"/>
</dbReference>
<dbReference type="Pfam" id="PF19028">
    <property type="entry name" value="TSP1_spondin"/>
    <property type="match status" value="3"/>
</dbReference>
<name>K1PYH3_MAGGI</name>
<evidence type="ECO:0000256" key="5">
    <source>
        <dbReference type="SAM" id="SignalP"/>
    </source>
</evidence>
<dbReference type="InterPro" id="IPR051418">
    <property type="entry name" value="Spondin/Thrombospondin_T1"/>
</dbReference>
<dbReference type="PROSITE" id="PS50092">
    <property type="entry name" value="TSP1"/>
    <property type="match status" value="13"/>
</dbReference>
<organism evidence="7">
    <name type="scientific">Magallana gigas</name>
    <name type="common">Pacific oyster</name>
    <name type="synonym">Crassostrea gigas</name>
    <dbReference type="NCBI Taxonomy" id="29159"/>
    <lineage>
        <taxon>Eukaryota</taxon>
        <taxon>Metazoa</taxon>
        <taxon>Spiralia</taxon>
        <taxon>Lophotrochozoa</taxon>
        <taxon>Mollusca</taxon>
        <taxon>Bivalvia</taxon>
        <taxon>Autobranchia</taxon>
        <taxon>Pteriomorphia</taxon>
        <taxon>Ostreida</taxon>
        <taxon>Ostreoidea</taxon>
        <taxon>Ostreidae</taxon>
        <taxon>Magallana</taxon>
    </lineage>
</organism>
<feature type="domain" description="Spondin-like TSP1" evidence="6">
    <location>
        <begin position="938"/>
        <end position="982"/>
    </location>
</feature>
<dbReference type="SUPFAM" id="SSF82895">
    <property type="entry name" value="TSP-1 type 1 repeat"/>
    <property type="match status" value="6"/>
</dbReference>
<evidence type="ECO:0000256" key="2">
    <source>
        <dbReference type="ARBA" id="ARBA00023157"/>
    </source>
</evidence>
<feature type="domain" description="Spondin-like TSP1" evidence="6">
    <location>
        <begin position="671"/>
        <end position="728"/>
    </location>
</feature>
<keyword evidence="2" id="KW-1015">Disulfide bond</keyword>
<evidence type="ECO:0000313" key="7">
    <source>
        <dbReference type="EMBL" id="EKC24124.1"/>
    </source>
</evidence>
<feature type="region of interest" description="Disordered" evidence="4">
    <location>
        <begin position="1493"/>
        <end position="1514"/>
    </location>
</feature>
<feature type="compositionally biased region" description="Basic and acidic residues" evidence="4">
    <location>
        <begin position="1497"/>
        <end position="1508"/>
    </location>
</feature>
<dbReference type="InterPro" id="IPR000884">
    <property type="entry name" value="TSP1_rpt"/>
</dbReference>
<dbReference type="HOGENOM" id="CLU_233547_0_0_1"/>
<feature type="compositionally biased region" description="Basic and acidic residues" evidence="4">
    <location>
        <begin position="1893"/>
        <end position="1924"/>
    </location>
</feature>
<gene>
    <name evidence="7" type="ORF">CGI_10016673</name>
</gene>
<dbReference type="Gene3D" id="2.20.100.10">
    <property type="entry name" value="Thrombospondin type-1 (TSP1) repeat"/>
    <property type="match status" value="8"/>
</dbReference>
<feature type="region of interest" description="Disordered" evidence="4">
    <location>
        <begin position="1650"/>
        <end position="1760"/>
    </location>
</feature>
<reference evidence="7" key="1">
    <citation type="journal article" date="2012" name="Nature">
        <title>The oyster genome reveals stress adaptation and complexity of shell formation.</title>
        <authorList>
            <person name="Zhang G."/>
            <person name="Fang X."/>
            <person name="Guo X."/>
            <person name="Li L."/>
            <person name="Luo R."/>
            <person name="Xu F."/>
            <person name="Yang P."/>
            <person name="Zhang L."/>
            <person name="Wang X."/>
            <person name="Qi H."/>
            <person name="Xiong Z."/>
            <person name="Que H."/>
            <person name="Xie Y."/>
            <person name="Holland P.W."/>
            <person name="Paps J."/>
            <person name="Zhu Y."/>
            <person name="Wu F."/>
            <person name="Chen Y."/>
            <person name="Wang J."/>
            <person name="Peng C."/>
            <person name="Meng J."/>
            <person name="Yang L."/>
            <person name="Liu J."/>
            <person name="Wen B."/>
            <person name="Zhang N."/>
            <person name="Huang Z."/>
            <person name="Zhu Q."/>
            <person name="Feng Y."/>
            <person name="Mount A."/>
            <person name="Hedgecock D."/>
            <person name="Xu Z."/>
            <person name="Liu Y."/>
            <person name="Domazet-Loso T."/>
            <person name="Du Y."/>
            <person name="Sun X."/>
            <person name="Zhang S."/>
            <person name="Liu B."/>
            <person name="Cheng P."/>
            <person name="Jiang X."/>
            <person name="Li J."/>
            <person name="Fan D."/>
            <person name="Wang W."/>
            <person name="Fu W."/>
            <person name="Wang T."/>
            <person name="Wang B."/>
            <person name="Zhang J."/>
            <person name="Peng Z."/>
            <person name="Li Y."/>
            <person name="Li N."/>
            <person name="Wang J."/>
            <person name="Chen M."/>
            <person name="He Y."/>
            <person name="Tan F."/>
            <person name="Song X."/>
            <person name="Zheng Q."/>
            <person name="Huang R."/>
            <person name="Yang H."/>
            <person name="Du X."/>
            <person name="Chen L."/>
            <person name="Yang M."/>
            <person name="Gaffney P.M."/>
            <person name="Wang S."/>
            <person name="Luo L."/>
            <person name="She Z."/>
            <person name="Ming Y."/>
            <person name="Huang W."/>
            <person name="Zhang S."/>
            <person name="Huang B."/>
            <person name="Zhang Y."/>
            <person name="Qu T."/>
            <person name="Ni P."/>
            <person name="Miao G."/>
            <person name="Wang J."/>
            <person name="Wang Q."/>
            <person name="Steinberg C.E."/>
            <person name="Wang H."/>
            <person name="Li N."/>
            <person name="Qian L."/>
            <person name="Zhang G."/>
            <person name="Li Y."/>
            <person name="Yang H."/>
            <person name="Liu X."/>
            <person name="Wang J."/>
            <person name="Yin Y."/>
            <person name="Wang J."/>
        </authorList>
    </citation>
    <scope>NUCLEOTIDE SEQUENCE [LARGE SCALE GENOMIC DNA]</scope>
    <source>
        <strain evidence="7">05x7-T-G4-1.051#20</strain>
    </source>
</reference>
<dbReference type="InterPro" id="IPR036383">
    <property type="entry name" value="TSP1_rpt_sf"/>
</dbReference>
<dbReference type="FunFam" id="2.20.100.10:FF:000017">
    <property type="entry name" value="Thrombospondin type 1 domain containing 7A"/>
    <property type="match status" value="1"/>
</dbReference>
<protein>
    <submittedName>
        <fullName evidence="7">Thrombospondin type-1 domain-containing protein 7B</fullName>
    </submittedName>
</protein>
<accession>K1PYH3</accession>
<dbReference type="Pfam" id="PF00090">
    <property type="entry name" value="TSP_1"/>
    <property type="match status" value="3"/>
</dbReference>
<feature type="compositionally biased region" description="Polar residues" evidence="4">
    <location>
        <begin position="1674"/>
        <end position="1713"/>
    </location>
</feature>
<feature type="chain" id="PRO_5043399768" evidence="5">
    <location>
        <begin position="32"/>
        <end position="2023"/>
    </location>
</feature>
<evidence type="ECO:0000256" key="3">
    <source>
        <dbReference type="ARBA" id="ARBA00023180"/>
    </source>
</evidence>
<dbReference type="EMBL" id="JH817334">
    <property type="protein sequence ID" value="EKC24124.1"/>
    <property type="molecule type" value="Genomic_DNA"/>
</dbReference>
<feature type="domain" description="Spondin-like TSP1" evidence="6">
    <location>
        <begin position="1187"/>
        <end position="1239"/>
    </location>
</feature>
<evidence type="ECO:0000256" key="1">
    <source>
        <dbReference type="ARBA" id="ARBA00022729"/>
    </source>
</evidence>
<dbReference type="InParanoid" id="K1PYH3"/>